<organism evidence="2 3">
    <name type="scientific">Succinivibrio faecicola</name>
    <dbReference type="NCBI Taxonomy" id="2820300"/>
    <lineage>
        <taxon>Bacteria</taxon>
        <taxon>Pseudomonadati</taxon>
        <taxon>Pseudomonadota</taxon>
        <taxon>Gammaproteobacteria</taxon>
        <taxon>Aeromonadales</taxon>
        <taxon>Succinivibrionaceae</taxon>
        <taxon>Succinivibrio</taxon>
    </lineage>
</organism>
<dbReference type="Proteomes" id="UP000731465">
    <property type="component" value="Unassembled WGS sequence"/>
</dbReference>
<proteinExistence type="predicted"/>
<comment type="caution">
    <text evidence="2">The sequence shown here is derived from an EMBL/GenBank/DDBJ whole genome shotgun (WGS) entry which is preliminary data.</text>
</comment>
<feature type="transmembrane region" description="Helical" evidence="1">
    <location>
        <begin position="51"/>
        <end position="74"/>
    </location>
</feature>
<keyword evidence="1" id="KW-1133">Transmembrane helix</keyword>
<accession>A0ABS7DHP2</accession>
<keyword evidence="1" id="KW-0812">Transmembrane</keyword>
<gene>
    <name evidence="2" type="ORF">J5V48_07820</name>
</gene>
<dbReference type="InterPro" id="IPR025982">
    <property type="entry name" value="SieB"/>
</dbReference>
<evidence type="ECO:0000313" key="3">
    <source>
        <dbReference type="Proteomes" id="UP000731465"/>
    </source>
</evidence>
<keyword evidence="1" id="KW-0472">Membrane</keyword>
<evidence type="ECO:0000256" key="1">
    <source>
        <dbReference type="SAM" id="Phobius"/>
    </source>
</evidence>
<evidence type="ECO:0000313" key="2">
    <source>
        <dbReference type="EMBL" id="MBW7570798.1"/>
    </source>
</evidence>
<protein>
    <submittedName>
        <fullName evidence="2">Superinfection exclusion B family protein</fullName>
    </submittedName>
</protein>
<sequence length="222" mass="25251">MEYETSSASALKLVNTMMMWLFCLTVLLLIIPWAEISLTFADNIEDNKILLYFALIIEISNFISQGLMYVVNAISTKKRIKKQKIKVSTAVENLDFAEKALLREYVLQRKSILNLPVLEPTVRNLIDEGVLKIINVTDEEVRTAQIIISREARPYITYKAIGLTLGKMTEDQISEIMNSRPHYARNSSLNQKNKVFVGTKAVNSLYKNKEEVQNTSKEEAAA</sequence>
<name>A0ABS7DHP2_9GAMM</name>
<dbReference type="RefSeq" id="WP_219938021.1">
    <property type="nucleotide sequence ID" value="NZ_JAGFNY010000030.1"/>
</dbReference>
<keyword evidence="3" id="KW-1185">Reference proteome</keyword>
<reference evidence="2 3" key="1">
    <citation type="submission" date="2021-03" db="EMBL/GenBank/DDBJ databases">
        <title>Succinivibrio sp. nov. isolated from feces of cow.</title>
        <authorList>
            <person name="Choi J.-Y."/>
        </authorList>
    </citation>
    <scope>NUCLEOTIDE SEQUENCE [LARGE SCALE GENOMIC DNA]</scope>
    <source>
        <strain evidence="2 3">AGMB01872</strain>
    </source>
</reference>
<dbReference type="EMBL" id="JAGFNY010000030">
    <property type="protein sequence ID" value="MBW7570798.1"/>
    <property type="molecule type" value="Genomic_DNA"/>
</dbReference>
<dbReference type="Pfam" id="PF14163">
    <property type="entry name" value="SieB"/>
    <property type="match status" value="1"/>
</dbReference>